<name>A0A1X0XJE2_MYCSI</name>
<reference evidence="2 3" key="1">
    <citation type="submission" date="2017-03" db="EMBL/GenBank/DDBJ databases">
        <title>Genomic insights into Mycobacterium simiae human colonization.</title>
        <authorList>
            <person name="Steffani J.L."/>
            <person name="Brunck M.E."/>
            <person name="Cruz E."/>
            <person name="Montiel R."/>
            <person name="Barona F."/>
        </authorList>
    </citation>
    <scope>NUCLEOTIDE SEQUENCE [LARGE SCALE GENOMIC DNA]</scope>
    <source>
        <strain evidence="2 3">MsiGto</strain>
    </source>
</reference>
<dbReference type="Proteomes" id="UP000193040">
    <property type="component" value="Unassembled WGS sequence"/>
</dbReference>
<dbReference type="RefSeq" id="WP_033726137.1">
    <property type="nucleotide sequence ID" value="NZ_MZZM01000042.1"/>
</dbReference>
<keyword evidence="3" id="KW-1185">Reference proteome</keyword>
<keyword evidence="1" id="KW-0472">Membrane</keyword>
<protein>
    <recommendedName>
        <fullName evidence="4">DUF417 family protein</fullName>
    </recommendedName>
</protein>
<dbReference type="PANTHER" id="PTHR40106">
    <property type="entry name" value="INNER MEMBRANE PROTEIN RCLC"/>
    <property type="match status" value="1"/>
</dbReference>
<evidence type="ECO:0008006" key="4">
    <source>
        <dbReference type="Google" id="ProtNLM"/>
    </source>
</evidence>
<keyword evidence="1" id="KW-0812">Transmembrane</keyword>
<dbReference type="InterPro" id="IPR007339">
    <property type="entry name" value="RclC-like"/>
</dbReference>
<keyword evidence="1" id="KW-1133">Transmembrane helix</keyword>
<feature type="transmembrane region" description="Helical" evidence="1">
    <location>
        <begin position="91"/>
        <end position="113"/>
    </location>
</feature>
<evidence type="ECO:0000313" key="3">
    <source>
        <dbReference type="Proteomes" id="UP000193040"/>
    </source>
</evidence>
<dbReference type="PANTHER" id="PTHR40106:SF1">
    <property type="entry name" value="INNER MEMBRANE PROTEIN RCLC"/>
    <property type="match status" value="1"/>
</dbReference>
<dbReference type="Pfam" id="PF04224">
    <property type="entry name" value="DUF417"/>
    <property type="match status" value="1"/>
</dbReference>
<evidence type="ECO:0000256" key="1">
    <source>
        <dbReference type="SAM" id="Phobius"/>
    </source>
</evidence>
<proteinExistence type="predicted"/>
<accession>A0A1X0XJE2</accession>
<dbReference type="EMBL" id="MZZM01000042">
    <property type="protein sequence ID" value="ORJ52986.1"/>
    <property type="molecule type" value="Genomic_DNA"/>
</dbReference>
<organism evidence="2 3">
    <name type="scientific">Mycobacterium simiae</name>
    <name type="common">Mycobacterium habana</name>
    <dbReference type="NCBI Taxonomy" id="1784"/>
    <lineage>
        <taxon>Bacteria</taxon>
        <taxon>Bacillati</taxon>
        <taxon>Actinomycetota</taxon>
        <taxon>Actinomycetes</taxon>
        <taxon>Mycobacteriales</taxon>
        <taxon>Mycobacteriaceae</taxon>
        <taxon>Mycobacterium</taxon>
        <taxon>Mycobacterium simiae complex</taxon>
    </lineage>
</organism>
<dbReference type="GO" id="GO:0005886">
    <property type="term" value="C:plasma membrane"/>
    <property type="evidence" value="ECO:0007669"/>
    <property type="project" value="TreeGrafter"/>
</dbReference>
<gene>
    <name evidence="2" type="ORF">B5M45_29680</name>
</gene>
<sequence length="170" mass="18089">MHTPHAPLAKAADVISTLGGVILRYGLCIPLAWIGLQKFTIQEAQAISLFINNQPLMSWLYNIFSLQGLSSALGTIEITAAVLIASRPVSAWAAATGSAIAVFLFLSTLSFLFTTPGVVENSSVYVPLLTDTGGFLIKDIALLGAATWTLGEALRAAWERRSARVSIQTV</sequence>
<dbReference type="AlphaFoldDB" id="A0A1X0XJE2"/>
<evidence type="ECO:0000313" key="2">
    <source>
        <dbReference type="EMBL" id="ORJ52986.1"/>
    </source>
</evidence>
<feature type="transmembrane region" description="Helical" evidence="1">
    <location>
        <begin position="59"/>
        <end position="84"/>
    </location>
</feature>
<dbReference type="GO" id="GO:1901530">
    <property type="term" value="P:response to hypochlorite"/>
    <property type="evidence" value="ECO:0007669"/>
    <property type="project" value="TreeGrafter"/>
</dbReference>
<comment type="caution">
    <text evidence="2">The sequence shown here is derived from an EMBL/GenBank/DDBJ whole genome shotgun (WGS) entry which is preliminary data.</text>
</comment>